<feature type="domain" description="Reverse transcriptase" evidence="1">
    <location>
        <begin position="1"/>
        <end position="282"/>
    </location>
</feature>
<dbReference type="CDD" id="cd01650">
    <property type="entry name" value="RT_nLTR_like"/>
    <property type="match status" value="1"/>
</dbReference>
<reference evidence="3" key="2">
    <citation type="submission" date="2025-08" db="UniProtKB">
        <authorList>
            <consortium name="RefSeq"/>
        </authorList>
    </citation>
    <scope>IDENTIFICATION</scope>
    <source>
        <tissue evidence="3">Leaf</tissue>
    </source>
</reference>
<protein>
    <recommendedName>
        <fullName evidence="1">Reverse transcriptase domain-containing protein</fullName>
    </recommendedName>
</protein>
<organism evidence="2 3">
    <name type="scientific">Spinacia oleracea</name>
    <name type="common">Spinach</name>
    <dbReference type="NCBI Taxonomy" id="3562"/>
    <lineage>
        <taxon>Eukaryota</taxon>
        <taxon>Viridiplantae</taxon>
        <taxon>Streptophyta</taxon>
        <taxon>Embryophyta</taxon>
        <taxon>Tracheophyta</taxon>
        <taxon>Spermatophyta</taxon>
        <taxon>Magnoliopsida</taxon>
        <taxon>eudicotyledons</taxon>
        <taxon>Gunneridae</taxon>
        <taxon>Pentapetalae</taxon>
        <taxon>Caryophyllales</taxon>
        <taxon>Chenopodiaceae</taxon>
        <taxon>Chenopodioideae</taxon>
        <taxon>Anserineae</taxon>
        <taxon>Spinacia</taxon>
    </lineage>
</organism>
<dbReference type="PANTHER" id="PTHR33116:SF78">
    <property type="entry name" value="OS12G0587133 PROTEIN"/>
    <property type="match status" value="1"/>
</dbReference>
<dbReference type="PANTHER" id="PTHR33116">
    <property type="entry name" value="REVERSE TRANSCRIPTASE ZINC-BINDING DOMAIN-CONTAINING PROTEIN-RELATED-RELATED"/>
    <property type="match status" value="1"/>
</dbReference>
<dbReference type="SUPFAM" id="SSF56672">
    <property type="entry name" value="DNA/RNA polymerases"/>
    <property type="match status" value="1"/>
</dbReference>
<evidence type="ECO:0000313" key="2">
    <source>
        <dbReference type="Proteomes" id="UP000813463"/>
    </source>
</evidence>
<dbReference type="RefSeq" id="XP_056691844.1">
    <property type="nucleotide sequence ID" value="XM_056835866.1"/>
</dbReference>
<sequence>MIRISYTNFTVYKCASKCLVNRVKVSLNALIDESQHAFIPGRYMSDNILLSHDILHFMNGRRAKGPNLAAIKIDMSKAYDRIHWGFLLRVLKAYGFPPSWIHLIYQCISTVSFKVLINGRISQPFRPKCGLRQGDPLSPYLFLFCMDILGRMLSLGQDIRLFQGIKLAREAPKISHLFFADDAMIFFQATEKSCINIGGILDRYCRISGQKLNLAKSFIKFSPNTSLSQQQLFKSILRMPQVSQFGQHLGVPIDCVGSKRSHFNYLIDKVSELITSWNGVLISQVQKMVLINTVIVATVSHVMMSLDIPITIVNKIDSLIATFFWAKQGHKGMHWIRKSILHLPRGMGGLGIRHLSSLNKSFLMKQVVFSWGMRGLRRAENLLLQGCDWKVGDGKNIRAGRDRWVHGKVPVFTSHIRLTDAKWWTVSHFIESSEFRWNAALIRSSFDNNDANAILSVELPSESVPDRLYWSNNNGGKFTVKTSYAFLQEQIIDRETILGFRQNRFVPFFKLLWALKILPKWKLLIWKIMVDGIPVKANLDRRGIMLNVNCDLCNDVCEDAQHMFRLCNLAQDPFISEDGKDSDRVVTFIGILWALWVTRNARVFRSETGNIQTVQTRFTLALEQNVIFRRKEGECLGFLHPPENMPNYPPGFLFANIGREIAFMQGSVIYIDGAWNKVTLRAGMGWVLQQAHTVGSGIIGGCDYGLGHSALHAESMACLQALQWATTW</sequence>
<dbReference type="Pfam" id="PF00078">
    <property type="entry name" value="RVT_1"/>
    <property type="match status" value="1"/>
</dbReference>
<evidence type="ECO:0000259" key="1">
    <source>
        <dbReference type="PROSITE" id="PS50878"/>
    </source>
</evidence>
<proteinExistence type="predicted"/>
<name>A0ABM3R8A7_SPIOL</name>
<dbReference type="InterPro" id="IPR026960">
    <property type="entry name" value="RVT-Znf"/>
</dbReference>
<dbReference type="InterPro" id="IPR043502">
    <property type="entry name" value="DNA/RNA_pol_sf"/>
</dbReference>
<dbReference type="Pfam" id="PF13966">
    <property type="entry name" value="zf-RVT"/>
    <property type="match status" value="1"/>
</dbReference>
<dbReference type="InterPro" id="IPR000477">
    <property type="entry name" value="RT_dom"/>
</dbReference>
<dbReference type="GeneID" id="110795900"/>
<reference evidence="2" key="1">
    <citation type="journal article" date="2021" name="Nat. Commun.">
        <title>Genomic analyses provide insights into spinach domestication and the genetic basis of agronomic traits.</title>
        <authorList>
            <person name="Cai X."/>
            <person name="Sun X."/>
            <person name="Xu C."/>
            <person name="Sun H."/>
            <person name="Wang X."/>
            <person name="Ge C."/>
            <person name="Zhang Z."/>
            <person name="Wang Q."/>
            <person name="Fei Z."/>
            <person name="Jiao C."/>
            <person name="Wang Q."/>
        </authorList>
    </citation>
    <scope>NUCLEOTIDE SEQUENCE [LARGE SCALE GENOMIC DNA]</scope>
    <source>
        <strain evidence="2">cv. Varoflay</strain>
    </source>
</reference>
<gene>
    <name evidence="3" type="primary">LOC110795900</name>
</gene>
<keyword evidence="2" id="KW-1185">Reference proteome</keyword>
<evidence type="ECO:0000313" key="3">
    <source>
        <dbReference type="RefSeq" id="XP_056691844.1"/>
    </source>
</evidence>
<accession>A0ABM3R8A7</accession>
<dbReference type="PROSITE" id="PS50878">
    <property type="entry name" value="RT_POL"/>
    <property type="match status" value="1"/>
</dbReference>
<dbReference type="Proteomes" id="UP000813463">
    <property type="component" value="Chromosome 2"/>
</dbReference>